<dbReference type="EMBL" id="GL732616">
    <property type="protein sequence ID" value="EFX70848.1"/>
    <property type="molecule type" value="Genomic_DNA"/>
</dbReference>
<proteinExistence type="predicted"/>
<evidence type="ECO:0000313" key="3">
    <source>
        <dbReference type="Proteomes" id="UP000000305"/>
    </source>
</evidence>
<dbReference type="Proteomes" id="UP000000305">
    <property type="component" value="Unassembled WGS sequence"/>
</dbReference>
<sequence length="82" mass="9486">MTRPHHRHRHAFTVSSTQSPTQVTVSISSEQDKIYEPTNYANTIHSPHAKLWKAAIQDEFNSFMTKKPCPSQIYNLEVTLQF</sequence>
<organism evidence="2 3">
    <name type="scientific">Daphnia pulex</name>
    <name type="common">Water flea</name>
    <dbReference type="NCBI Taxonomy" id="6669"/>
    <lineage>
        <taxon>Eukaryota</taxon>
        <taxon>Metazoa</taxon>
        <taxon>Ecdysozoa</taxon>
        <taxon>Arthropoda</taxon>
        <taxon>Crustacea</taxon>
        <taxon>Branchiopoda</taxon>
        <taxon>Diplostraca</taxon>
        <taxon>Cladocera</taxon>
        <taxon>Anomopoda</taxon>
        <taxon>Daphniidae</taxon>
        <taxon>Daphnia</taxon>
    </lineage>
</organism>
<accession>E9HBI6</accession>
<evidence type="ECO:0000313" key="2">
    <source>
        <dbReference type="EMBL" id="EFX70848.1"/>
    </source>
</evidence>
<feature type="region of interest" description="Disordered" evidence="1">
    <location>
        <begin position="1"/>
        <end position="23"/>
    </location>
</feature>
<keyword evidence="3" id="KW-1185">Reference proteome</keyword>
<name>E9HBI6_DAPPU</name>
<dbReference type="KEGG" id="dpx:DAPPUDRAFT_256507"/>
<dbReference type="InParanoid" id="E9HBI6"/>
<feature type="compositionally biased region" description="Basic residues" evidence="1">
    <location>
        <begin position="1"/>
        <end position="11"/>
    </location>
</feature>
<feature type="compositionally biased region" description="Low complexity" evidence="1">
    <location>
        <begin position="13"/>
        <end position="23"/>
    </location>
</feature>
<evidence type="ECO:0000256" key="1">
    <source>
        <dbReference type="SAM" id="MobiDB-lite"/>
    </source>
</evidence>
<dbReference type="HOGENOM" id="CLU_2560626_0_0_1"/>
<protein>
    <submittedName>
        <fullName evidence="2">Uncharacterized protein</fullName>
    </submittedName>
</protein>
<dbReference type="AlphaFoldDB" id="E9HBI6"/>
<reference evidence="2 3" key="1">
    <citation type="journal article" date="2011" name="Science">
        <title>The ecoresponsive genome of Daphnia pulex.</title>
        <authorList>
            <person name="Colbourne J.K."/>
            <person name="Pfrender M.E."/>
            <person name="Gilbert D."/>
            <person name="Thomas W.K."/>
            <person name="Tucker A."/>
            <person name="Oakley T.H."/>
            <person name="Tokishita S."/>
            <person name="Aerts A."/>
            <person name="Arnold G.J."/>
            <person name="Basu M.K."/>
            <person name="Bauer D.J."/>
            <person name="Caceres C.E."/>
            <person name="Carmel L."/>
            <person name="Casola C."/>
            <person name="Choi J.H."/>
            <person name="Detter J.C."/>
            <person name="Dong Q."/>
            <person name="Dusheyko S."/>
            <person name="Eads B.D."/>
            <person name="Frohlich T."/>
            <person name="Geiler-Samerotte K.A."/>
            <person name="Gerlach D."/>
            <person name="Hatcher P."/>
            <person name="Jogdeo S."/>
            <person name="Krijgsveld J."/>
            <person name="Kriventseva E.V."/>
            <person name="Kultz D."/>
            <person name="Laforsch C."/>
            <person name="Lindquist E."/>
            <person name="Lopez J."/>
            <person name="Manak J.R."/>
            <person name="Muller J."/>
            <person name="Pangilinan J."/>
            <person name="Patwardhan R.P."/>
            <person name="Pitluck S."/>
            <person name="Pritham E.J."/>
            <person name="Rechtsteiner A."/>
            <person name="Rho M."/>
            <person name="Rogozin I.B."/>
            <person name="Sakarya O."/>
            <person name="Salamov A."/>
            <person name="Schaack S."/>
            <person name="Shapiro H."/>
            <person name="Shiga Y."/>
            <person name="Skalitzky C."/>
            <person name="Smith Z."/>
            <person name="Souvorov A."/>
            <person name="Sung W."/>
            <person name="Tang Z."/>
            <person name="Tsuchiya D."/>
            <person name="Tu H."/>
            <person name="Vos H."/>
            <person name="Wang M."/>
            <person name="Wolf Y.I."/>
            <person name="Yamagata H."/>
            <person name="Yamada T."/>
            <person name="Ye Y."/>
            <person name="Shaw J.R."/>
            <person name="Andrews J."/>
            <person name="Crease T.J."/>
            <person name="Tang H."/>
            <person name="Lucas S.M."/>
            <person name="Robertson H.M."/>
            <person name="Bork P."/>
            <person name="Koonin E.V."/>
            <person name="Zdobnov E.M."/>
            <person name="Grigoriev I.V."/>
            <person name="Lynch M."/>
            <person name="Boore J.L."/>
        </authorList>
    </citation>
    <scope>NUCLEOTIDE SEQUENCE [LARGE SCALE GENOMIC DNA]</scope>
</reference>
<gene>
    <name evidence="2" type="ORF">DAPPUDRAFT_256507</name>
</gene>